<dbReference type="EMBL" id="JARGYT010000074">
    <property type="protein sequence ID" value="MDZ5762614.1"/>
    <property type="molecule type" value="Genomic_DNA"/>
</dbReference>
<protein>
    <submittedName>
        <fullName evidence="3">ATP-binding protein</fullName>
    </submittedName>
</protein>
<evidence type="ECO:0000259" key="2">
    <source>
        <dbReference type="Pfam" id="PF24883"/>
    </source>
</evidence>
<name>A0ABU5L920_9RICK</name>
<keyword evidence="3" id="KW-0547">Nucleotide-binding</keyword>
<dbReference type="Pfam" id="PF24883">
    <property type="entry name" value="NPHP3_N"/>
    <property type="match status" value="1"/>
</dbReference>
<dbReference type="GO" id="GO:0005524">
    <property type="term" value="F:ATP binding"/>
    <property type="evidence" value="ECO:0007669"/>
    <property type="project" value="UniProtKB-KW"/>
</dbReference>
<gene>
    <name evidence="3" type="ORF">Cyrtocomes_01005</name>
</gene>
<evidence type="ECO:0000313" key="4">
    <source>
        <dbReference type="Proteomes" id="UP001293791"/>
    </source>
</evidence>
<accession>A0ABU5L920</accession>
<dbReference type="Proteomes" id="UP001293791">
    <property type="component" value="Unassembled WGS sequence"/>
</dbReference>
<organism evidence="3 4">
    <name type="scientific">Candidatus Cyrtobacter comes</name>
    <dbReference type="NCBI Taxonomy" id="675776"/>
    <lineage>
        <taxon>Bacteria</taxon>
        <taxon>Pseudomonadati</taxon>
        <taxon>Pseudomonadota</taxon>
        <taxon>Alphaproteobacteria</taxon>
        <taxon>Rickettsiales</taxon>
        <taxon>Candidatus Midichloriaceae</taxon>
        <taxon>Candidatus Cyrtobacter</taxon>
    </lineage>
</organism>
<dbReference type="Gene3D" id="3.40.50.300">
    <property type="entry name" value="P-loop containing nucleotide triphosphate hydrolases"/>
    <property type="match status" value="1"/>
</dbReference>
<proteinExistence type="predicted"/>
<keyword evidence="3" id="KW-0067">ATP-binding</keyword>
<feature type="domain" description="Nephrocystin 3-like N-terminal" evidence="2">
    <location>
        <begin position="249"/>
        <end position="383"/>
    </location>
</feature>
<sequence length="601" mass="71533">MGVNVLGWIQLSTNTKSKKHNPTSGFRKGYSYQTLCAAELCYKLLSQPGDYQSIIVEYQNDDQNHNFKFDDIVLIKTDSEKIGYQCKYSEKTWGKTEFSKLIKILSGSRESQDYNEFSEFYLQTNRVLVEEYKNKYDPTTQRFKDIELDGASEEFWNKVRFIFENTYLEEKEESVKQLFYKLKCTEDGINSLLLNLRKEEEKKYTAKINIEKLKKWLQYYDPRTLKQDFEIPQDFQYFDRDIHEKLIKELLESSCSTKVIIGSPGVGKSTYIAKLYEDLKKNKKVCSIKHHYYINNSDNDLYYRLDCDRIIEGFKANLTQDYKHLLGEKANQNLENISCEELIDELSKNLQNDSTFIIIIDGLDHCSKHGKSEELKSFLGKIYFPKRNVRYIFATQPQILDDLSIQSCDRIEMNGLSENAIYSIINQNSIKLLFPEDKYEKDQILKELFMRCEGNILYLRYILGYLKNNTDEKINIELLNKLLENFPLCEGDLNKYYNLVWKDLIWKENTDIIKRILAIATIFWRFQCFYTREQLVRCVSNSTTENWLNFQKFEHLLKYHKNHTIFFHSSFPEFIYNLKCYKDNVLNVKKNIFNWLECTKL</sequence>
<evidence type="ECO:0000256" key="1">
    <source>
        <dbReference type="ARBA" id="ARBA00022737"/>
    </source>
</evidence>
<reference evidence="3 4" key="1">
    <citation type="submission" date="2023-02" db="EMBL/GenBank/DDBJ databases">
        <title>Host association and intracellularity evolved multiple times independently in the Rickettsiales.</title>
        <authorList>
            <person name="Castelli M."/>
            <person name="Nardi T."/>
            <person name="Gammuto L."/>
            <person name="Bellinzona G."/>
            <person name="Sabaneyeva E."/>
            <person name="Potekhin A."/>
            <person name="Serra V."/>
            <person name="Petroni G."/>
            <person name="Sassera D."/>
        </authorList>
    </citation>
    <scope>NUCLEOTIDE SEQUENCE [LARGE SCALE GENOMIC DNA]</scope>
    <source>
        <strain evidence="3 4">BOD18</strain>
    </source>
</reference>
<evidence type="ECO:0000313" key="3">
    <source>
        <dbReference type="EMBL" id="MDZ5762614.1"/>
    </source>
</evidence>
<keyword evidence="4" id="KW-1185">Reference proteome</keyword>
<keyword evidence="1" id="KW-0677">Repeat</keyword>
<dbReference type="InterPro" id="IPR056884">
    <property type="entry name" value="NPHP3-like_N"/>
</dbReference>
<dbReference type="SUPFAM" id="SSF52540">
    <property type="entry name" value="P-loop containing nucleoside triphosphate hydrolases"/>
    <property type="match status" value="1"/>
</dbReference>
<dbReference type="PANTHER" id="PTHR10039">
    <property type="entry name" value="AMELOGENIN"/>
    <property type="match status" value="1"/>
</dbReference>
<dbReference type="InterPro" id="IPR027417">
    <property type="entry name" value="P-loop_NTPase"/>
</dbReference>
<comment type="caution">
    <text evidence="3">The sequence shown here is derived from an EMBL/GenBank/DDBJ whole genome shotgun (WGS) entry which is preliminary data.</text>
</comment>